<dbReference type="PANTHER" id="PTHR21600:SF44">
    <property type="entry name" value="RIBOSOMAL LARGE SUBUNIT PSEUDOURIDINE SYNTHASE D"/>
    <property type="match status" value="1"/>
</dbReference>
<dbReference type="Pfam" id="PF13516">
    <property type="entry name" value="LRR_6"/>
    <property type="match status" value="1"/>
</dbReference>
<dbReference type="EMBL" id="CAUYUJ010018407">
    <property type="protein sequence ID" value="CAK0883381.1"/>
    <property type="molecule type" value="Genomic_DNA"/>
</dbReference>
<evidence type="ECO:0000256" key="2">
    <source>
        <dbReference type="SAM" id="MobiDB-lite"/>
    </source>
</evidence>
<dbReference type="Gene3D" id="3.30.2350.10">
    <property type="entry name" value="Pseudouridine synthase"/>
    <property type="match status" value="1"/>
</dbReference>
<dbReference type="Gene3D" id="3.80.10.10">
    <property type="entry name" value="Ribonuclease Inhibitor"/>
    <property type="match status" value="1"/>
</dbReference>
<proteinExistence type="inferred from homology"/>
<gene>
    <name evidence="4" type="ORF">PCOR1329_LOCUS40567</name>
    <name evidence="5" type="ORF">PCOR1329_LOCUS65612</name>
</gene>
<comment type="caution">
    <text evidence="5">The sequence shown here is derived from an EMBL/GenBank/DDBJ whole genome shotgun (WGS) entry which is preliminary data.</text>
</comment>
<dbReference type="Proteomes" id="UP001189429">
    <property type="component" value="Unassembled WGS sequence"/>
</dbReference>
<feature type="domain" description="Pseudouridine synthase RsuA/RluA-like" evidence="3">
    <location>
        <begin position="363"/>
        <end position="481"/>
    </location>
</feature>
<accession>A0ABN9WAV6</accession>
<evidence type="ECO:0000313" key="4">
    <source>
        <dbReference type="EMBL" id="CAK0847328.1"/>
    </source>
</evidence>
<dbReference type="SUPFAM" id="SSF55120">
    <property type="entry name" value="Pseudouridine synthase"/>
    <property type="match status" value="1"/>
</dbReference>
<dbReference type="Pfam" id="PF00849">
    <property type="entry name" value="PseudoU_synth_2"/>
    <property type="match status" value="1"/>
</dbReference>
<feature type="region of interest" description="Disordered" evidence="2">
    <location>
        <begin position="628"/>
        <end position="669"/>
    </location>
</feature>
<dbReference type="InterPro" id="IPR020103">
    <property type="entry name" value="PsdUridine_synth_cat_dom_sf"/>
</dbReference>
<evidence type="ECO:0000313" key="5">
    <source>
        <dbReference type="EMBL" id="CAK0883381.1"/>
    </source>
</evidence>
<dbReference type="EMBL" id="CAUYUJ010014893">
    <property type="protein sequence ID" value="CAK0847328.1"/>
    <property type="molecule type" value="Genomic_DNA"/>
</dbReference>
<evidence type="ECO:0000313" key="6">
    <source>
        <dbReference type="Proteomes" id="UP001189429"/>
    </source>
</evidence>
<dbReference type="InterPro" id="IPR050188">
    <property type="entry name" value="RluA_PseudoU_synthase"/>
</dbReference>
<dbReference type="SUPFAM" id="SSF52047">
    <property type="entry name" value="RNI-like"/>
    <property type="match status" value="1"/>
</dbReference>
<sequence>MRLRQASSEPRRQPTHPPPPHSYPQLRGATVFFFAPPEVELGDAGMKEWCDWMGRRLAAEGGGESAGARSGRVRFKASTIDFSENKLSANGTKAVCNMLEKYGVRCDVLRLTGNNIGNEGARCIARYLMGSSQAPALELHLSRNRVTMDGVKWLLGCLALHPAYPVWNSDSQRFVPLWLKVENDKTKGASGYKALKSACKQLSCSVCLGETSGAAKCGPRQCVNGGCCDDLKHSCVAHLCGWDRSAASEPLPAPGAHARPMFDKPGRGAVKAPPSNAEAPLRDEPRLLYEDADLAVVLKPPGWSCLSQPTGLDPRWAKLSGLARRAKVGDLMCDAVVPALQAWLLLRFGADPTCDAARDQASDRGMAHRLDVDVSGPLLVGKTLRGYEHAKRQIVLGVLKDYVALVHGTFSTDRGECTAPIDSSRYESEKRVRVSAEGQPAITVWEVVAEYECPETQEAYSLVHCRMVTLKTHQIRAHMHHLGNPVVGDPVYGEGGPPEWCPRLFVHKLRLGFFGVEGEARFETCSLQTAPDLWSSDGVSTRIIRSRAFTNAFRAFQNALRRLRRPRHPQEPPDLRDSRFIRTRLCPRSGLVLGPPSAACGRSEAWPPRAAARLGCEGARASAGAWGAGCRRRAHGPPRGEDGVALSPEWAGGVGESEGGRSQRRRAYR</sequence>
<dbReference type="PANTHER" id="PTHR21600">
    <property type="entry name" value="MITOCHONDRIAL RNA PSEUDOURIDINE SYNTHASE"/>
    <property type="match status" value="1"/>
</dbReference>
<dbReference type="InterPro" id="IPR001611">
    <property type="entry name" value="Leu-rich_rpt"/>
</dbReference>
<reference evidence="5" key="1">
    <citation type="submission" date="2023-10" db="EMBL/GenBank/DDBJ databases">
        <authorList>
            <person name="Chen Y."/>
            <person name="Shah S."/>
            <person name="Dougan E. K."/>
            <person name="Thang M."/>
            <person name="Chan C."/>
        </authorList>
    </citation>
    <scope>NUCLEOTIDE SEQUENCE [LARGE SCALE GENOMIC DNA]</scope>
</reference>
<dbReference type="InterPro" id="IPR032675">
    <property type="entry name" value="LRR_dom_sf"/>
</dbReference>
<organism evidence="5 6">
    <name type="scientific">Prorocentrum cordatum</name>
    <dbReference type="NCBI Taxonomy" id="2364126"/>
    <lineage>
        <taxon>Eukaryota</taxon>
        <taxon>Sar</taxon>
        <taxon>Alveolata</taxon>
        <taxon>Dinophyceae</taxon>
        <taxon>Prorocentrales</taxon>
        <taxon>Prorocentraceae</taxon>
        <taxon>Prorocentrum</taxon>
    </lineage>
</organism>
<keyword evidence="6" id="KW-1185">Reference proteome</keyword>
<protein>
    <recommendedName>
        <fullName evidence="3">Pseudouridine synthase RsuA/RluA-like domain-containing protein</fullName>
    </recommendedName>
</protein>
<dbReference type="InterPro" id="IPR006145">
    <property type="entry name" value="PsdUridine_synth_RsuA/RluA"/>
</dbReference>
<comment type="similarity">
    <text evidence="1">Belongs to the pseudouridine synthase RluA family.</text>
</comment>
<evidence type="ECO:0000256" key="1">
    <source>
        <dbReference type="ARBA" id="ARBA00010876"/>
    </source>
</evidence>
<feature type="region of interest" description="Disordered" evidence="2">
    <location>
        <begin position="1"/>
        <end position="25"/>
    </location>
</feature>
<name>A0ABN9WAV6_9DINO</name>
<evidence type="ECO:0000259" key="3">
    <source>
        <dbReference type="Pfam" id="PF00849"/>
    </source>
</evidence>
<dbReference type="CDD" id="cd02869">
    <property type="entry name" value="PseudoU_synth_RluA_like"/>
    <property type="match status" value="1"/>
</dbReference>